<evidence type="ECO:0000256" key="1">
    <source>
        <dbReference type="SAM" id="MobiDB-lite"/>
    </source>
</evidence>
<sequence length="128" mass="13740">MTEGKRLAPEQRLADLIAAYRSTLAAHGRDRAVRDLTANLTEMNHWSLAPIVIAAIERIVPAAPPVASPLDKGFTPYTPLPRDPLAGWLQEPRNDPLGPGIKRLTPKAKRGKRSSGDDDDSAAGADQG</sequence>
<dbReference type="EMBL" id="JAUSUZ010000001">
    <property type="protein sequence ID" value="MDQ0363404.1"/>
    <property type="molecule type" value="Genomic_DNA"/>
</dbReference>
<evidence type="ECO:0000313" key="3">
    <source>
        <dbReference type="Proteomes" id="UP001240236"/>
    </source>
</evidence>
<gene>
    <name evidence="2" type="ORF">J2S42_000073</name>
</gene>
<feature type="region of interest" description="Disordered" evidence="1">
    <location>
        <begin position="75"/>
        <end position="128"/>
    </location>
</feature>
<dbReference type="AlphaFoldDB" id="A0AAE3VU70"/>
<accession>A0AAE3VU70</accession>
<proteinExistence type="predicted"/>
<protein>
    <submittedName>
        <fullName evidence="2">Uncharacterized protein</fullName>
    </submittedName>
</protein>
<dbReference type="Proteomes" id="UP001240236">
    <property type="component" value="Unassembled WGS sequence"/>
</dbReference>
<organism evidence="2 3">
    <name type="scientific">Catenuloplanes indicus</name>
    <dbReference type="NCBI Taxonomy" id="137267"/>
    <lineage>
        <taxon>Bacteria</taxon>
        <taxon>Bacillati</taxon>
        <taxon>Actinomycetota</taxon>
        <taxon>Actinomycetes</taxon>
        <taxon>Micromonosporales</taxon>
        <taxon>Micromonosporaceae</taxon>
        <taxon>Catenuloplanes</taxon>
    </lineage>
</organism>
<feature type="compositionally biased region" description="Basic residues" evidence="1">
    <location>
        <begin position="104"/>
        <end position="113"/>
    </location>
</feature>
<dbReference type="RefSeq" id="WP_307234011.1">
    <property type="nucleotide sequence ID" value="NZ_JAUSUZ010000001.1"/>
</dbReference>
<evidence type="ECO:0000313" key="2">
    <source>
        <dbReference type="EMBL" id="MDQ0363404.1"/>
    </source>
</evidence>
<keyword evidence="3" id="KW-1185">Reference proteome</keyword>
<reference evidence="2 3" key="1">
    <citation type="submission" date="2023-07" db="EMBL/GenBank/DDBJ databases">
        <title>Sequencing the genomes of 1000 actinobacteria strains.</title>
        <authorList>
            <person name="Klenk H.-P."/>
        </authorList>
    </citation>
    <scope>NUCLEOTIDE SEQUENCE [LARGE SCALE GENOMIC DNA]</scope>
    <source>
        <strain evidence="2 3">DSM 44709</strain>
    </source>
</reference>
<name>A0AAE3VU70_9ACTN</name>
<comment type="caution">
    <text evidence="2">The sequence shown here is derived from an EMBL/GenBank/DDBJ whole genome shotgun (WGS) entry which is preliminary data.</text>
</comment>